<dbReference type="SUPFAM" id="SSF48371">
    <property type="entry name" value="ARM repeat"/>
    <property type="match status" value="1"/>
</dbReference>
<dbReference type="EMBL" id="GL883029">
    <property type="protein sequence ID" value="EGG14406.1"/>
    <property type="molecule type" value="Genomic_DNA"/>
</dbReference>
<evidence type="ECO:0000313" key="8">
    <source>
        <dbReference type="Proteomes" id="UP000007797"/>
    </source>
</evidence>
<dbReference type="GO" id="GO:0005737">
    <property type="term" value="C:cytoplasm"/>
    <property type="evidence" value="ECO:0007669"/>
    <property type="project" value="UniProtKB-SubCell"/>
</dbReference>
<keyword evidence="8" id="KW-1185">Reference proteome</keyword>
<keyword evidence="3" id="KW-0963">Cytoplasm</keyword>
<dbReference type="RefSeq" id="XP_004353815.1">
    <property type="nucleotide sequence ID" value="XM_004353763.1"/>
</dbReference>
<dbReference type="GO" id="GO:0006606">
    <property type="term" value="P:protein import into nucleus"/>
    <property type="evidence" value="ECO:0007669"/>
    <property type="project" value="InterPro"/>
</dbReference>
<evidence type="ECO:0000256" key="6">
    <source>
        <dbReference type="SAM" id="MobiDB-lite"/>
    </source>
</evidence>
<dbReference type="PANTHER" id="PTHR10527">
    <property type="entry name" value="IMPORTIN BETA"/>
    <property type="match status" value="1"/>
</dbReference>
<dbReference type="AlphaFoldDB" id="F4QCH8"/>
<accession>F4QCH8</accession>
<reference evidence="8" key="1">
    <citation type="journal article" date="2011" name="Genome Res.">
        <title>Phylogeny-wide analysis of social amoeba genomes highlights ancient origins for complex intercellular communication.</title>
        <authorList>
            <person name="Heidel A.J."/>
            <person name="Lawal H.M."/>
            <person name="Felder M."/>
            <person name="Schilde C."/>
            <person name="Helps N.R."/>
            <person name="Tunggal B."/>
            <person name="Rivero F."/>
            <person name="John U."/>
            <person name="Schleicher M."/>
            <person name="Eichinger L."/>
            <person name="Platzer M."/>
            <person name="Noegel A.A."/>
            <person name="Schaap P."/>
            <person name="Gloeckner G."/>
        </authorList>
    </citation>
    <scope>NUCLEOTIDE SEQUENCE [LARGE SCALE GENOMIC DNA]</scope>
    <source>
        <strain evidence="8">SH3</strain>
    </source>
</reference>
<sequence>MVKSDLLVIDRDFIKTLIDLILQENDDGSSGCAGIRLLDRESATIDQGECEQLVSIIFSNVVDRVEEIDIDIWSNSTTTTKDNGFEQEDFEAEEEEEEEEEEEDNDKEGEFGEFLTNPILSISILEECKKRVISTCWKDRHTALVISTRILLFLKKDTIAQKEMEIENLINMFIHIANDSNPRVRWAFFNFLSQICKVDRIISTKTSIVQLFISIIEMAIQDSNNRVKLACCQLIQIFLENNSLNSISFNHLFTLFEYLILSPQDSYCVESALDLLVKAFTISKEKNISCILLILEKYKSSSLVIEKCRRAFEAIRSFAETNGKQFSKQLKYLFQHVQSHGIIDYYLFSDYIEICSTVSKSLGMDYSIYLAPTMKFILDILNQDIETIDQEDENGSKKVDLVACALQNLETFVDSCKSSISPYLELLVDASTRLSTTNTRKGIRYSTTEIFRSLFNACIVKYGNNSQQAKTIYSRLLSCILDSCGSSEQEIGVLIEKLFVAGDDEQVQDNDGSLPESIGALFQLIGDIVEKNQGMVINVIKVDIIPETIQLLSDQTVDYHIKKSILQMFSDICQFGGQPSIVLLYPLIIPVMIGHLSSDNVEIALNAAVGLGEAAVSSKDQFAPYVFNVLIQLKDLISCNENRKKKNKVPATESAISAIGKLIRHVPQLAPHVGQIIPAWLERLPIKYHEENVQCIENLYHIIQLYPNECLGGRDGNQMTNVSRINHIVSKYTTDPEFQKKVKQMYINYKFNYDELVTYNRGKQLCNNIQSLLSKI</sequence>
<keyword evidence="4" id="KW-0677">Repeat</keyword>
<evidence type="ECO:0000256" key="4">
    <source>
        <dbReference type="ARBA" id="ARBA00022737"/>
    </source>
</evidence>
<comment type="subcellular location">
    <subcellularLocation>
        <location evidence="1">Cytoplasm</location>
    </subcellularLocation>
</comment>
<evidence type="ECO:0000256" key="3">
    <source>
        <dbReference type="ARBA" id="ARBA00022490"/>
    </source>
</evidence>
<dbReference type="Gene3D" id="1.25.10.10">
    <property type="entry name" value="Leucine-rich Repeat Variant"/>
    <property type="match status" value="1"/>
</dbReference>
<dbReference type="Proteomes" id="UP000007797">
    <property type="component" value="Unassembled WGS sequence"/>
</dbReference>
<dbReference type="GeneID" id="14866564"/>
<name>F4QCH8_CACFS</name>
<gene>
    <name evidence="7" type="ORF">DFA_12178</name>
</gene>
<dbReference type="InterPro" id="IPR040122">
    <property type="entry name" value="Importin_beta"/>
</dbReference>
<evidence type="ECO:0000256" key="1">
    <source>
        <dbReference type="ARBA" id="ARBA00004496"/>
    </source>
</evidence>
<proteinExistence type="predicted"/>
<protein>
    <submittedName>
        <fullName evidence="7">Uncharacterized protein</fullName>
    </submittedName>
</protein>
<dbReference type="KEGG" id="dfa:DFA_12178"/>
<evidence type="ECO:0000256" key="5">
    <source>
        <dbReference type="ARBA" id="ARBA00022927"/>
    </source>
</evidence>
<feature type="compositionally biased region" description="Acidic residues" evidence="6">
    <location>
        <begin position="85"/>
        <end position="107"/>
    </location>
</feature>
<feature type="region of interest" description="Disordered" evidence="6">
    <location>
        <begin position="76"/>
        <end position="110"/>
    </location>
</feature>
<dbReference type="InterPro" id="IPR011989">
    <property type="entry name" value="ARM-like"/>
</dbReference>
<organism evidence="7 8">
    <name type="scientific">Cavenderia fasciculata</name>
    <name type="common">Slime mold</name>
    <name type="synonym">Dictyostelium fasciculatum</name>
    <dbReference type="NCBI Taxonomy" id="261658"/>
    <lineage>
        <taxon>Eukaryota</taxon>
        <taxon>Amoebozoa</taxon>
        <taxon>Evosea</taxon>
        <taxon>Eumycetozoa</taxon>
        <taxon>Dictyostelia</taxon>
        <taxon>Acytosteliales</taxon>
        <taxon>Cavenderiaceae</taxon>
        <taxon>Cavenderia</taxon>
    </lineage>
</organism>
<dbReference type="InterPro" id="IPR016024">
    <property type="entry name" value="ARM-type_fold"/>
</dbReference>
<evidence type="ECO:0000256" key="2">
    <source>
        <dbReference type="ARBA" id="ARBA00022448"/>
    </source>
</evidence>
<keyword evidence="2" id="KW-0813">Transport</keyword>
<evidence type="ECO:0000313" key="7">
    <source>
        <dbReference type="EMBL" id="EGG14406.1"/>
    </source>
</evidence>
<keyword evidence="5" id="KW-0653">Protein transport</keyword>